<dbReference type="InterPro" id="IPR045864">
    <property type="entry name" value="aa-tRNA-synth_II/BPL/LPL"/>
</dbReference>
<dbReference type="Gene3D" id="3.30.930.10">
    <property type="entry name" value="Bira Bifunctional Protein, Domain 2"/>
    <property type="match status" value="1"/>
</dbReference>
<dbReference type="PANTHER" id="PTHR43450">
    <property type="entry name" value="ASPARTYL-TRNA SYNTHETASE"/>
    <property type="match status" value="1"/>
</dbReference>
<dbReference type="InterPro" id="IPR004523">
    <property type="entry name" value="Asp-tRNA_synthase_2"/>
</dbReference>
<dbReference type="AlphaFoldDB" id="A0AAP0LY75"/>
<dbReference type="GO" id="GO:0005829">
    <property type="term" value="C:cytosol"/>
    <property type="evidence" value="ECO:0007669"/>
    <property type="project" value="TreeGrafter"/>
</dbReference>
<dbReference type="GO" id="GO:0017101">
    <property type="term" value="C:aminoacyl-tRNA synthetase multienzyme complex"/>
    <property type="evidence" value="ECO:0007669"/>
    <property type="project" value="TreeGrafter"/>
</dbReference>
<evidence type="ECO:0000313" key="3">
    <source>
        <dbReference type="Proteomes" id="UP001428341"/>
    </source>
</evidence>
<dbReference type="Proteomes" id="UP001428341">
    <property type="component" value="Unassembled WGS sequence"/>
</dbReference>
<name>A0AAP0LY75_9ROSI</name>
<dbReference type="GO" id="GO:0006422">
    <property type="term" value="P:aspartyl-tRNA aminoacylation"/>
    <property type="evidence" value="ECO:0007669"/>
    <property type="project" value="InterPro"/>
</dbReference>
<organism evidence="2 3">
    <name type="scientific">Citrus x changshan-huyou</name>
    <dbReference type="NCBI Taxonomy" id="2935761"/>
    <lineage>
        <taxon>Eukaryota</taxon>
        <taxon>Viridiplantae</taxon>
        <taxon>Streptophyta</taxon>
        <taxon>Embryophyta</taxon>
        <taxon>Tracheophyta</taxon>
        <taxon>Spermatophyta</taxon>
        <taxon>Magnoliopsida</taxon>
        <taxon>eudicotyledons</taxon>
        <taxon>Gunneridae</taxon>
        <taxon>Pentapetalae</taxon>
        <taxon>rosids</taxon>
        <taxon>malvids</taxon>
        <taxon>Sapindales</taxon>
        <taxon>Rutaceae</taxon>
        <taxon>Aurantioideae</taxon>
        <taxon>Citrus</taxon>
    </lineage>
</organism>
<comment type="caution">
    <text evidence="2">The sequence shown here is derived from an EMBL/GenBank/DDBJ whole genome shotgun (WGS) entry which is preliminary data.</text>
</comment>
<evidence type="ECO:0000313" key="2">
    <source>
        <dbReference type="EMBL" id="KAK9187825.1"/>
    </source>
</evidence>
<gene>
    <name evidence="2" type="ORF">WN944_019224</name>
</gene>
<protein>
    <submittedName>
        <fullName evidence="2">Uncharacterized protein</fullName>
    </submittedName>
</protein>
<dbReference type="PANTHER" id="PTHR43450:SF1">
    <property type="entry name" value="ASPARTATE--TRNA LIGASE, CYTOPLASMIC"/>
    <property type="match status" value="1"/>
</dbReference>
<dbReference type="SUPFAM" id="SSF55681">
    <property type="entry name" value="Class II aaRS and biotin synthetases"/>
    <property type="match status" value="1"/>
</dbReference>
<keyword evidence="1" id="KW-0963">Cytoplasm</keyword>
<dbReference type="GO" id="GO:0004815">
    <property type="term" value="F:aspartate-tRNA ligase activity"/>
    <property type="evidence" value="ECO:0007669"/>
    <property type="project" value="InterPro"/>
</dbReference>
<sequence length="111" mass="12984">MNLFLVDQVKEVLSRAQHIHDPEVLTKLLAKRSIDIDTEMMARAEKSNTHCHLLGFTGLVAEMELEKHYFEVMDLVEKLFIDIFDTVNKEHKELLYIVDQQYPFQPLKVGI</sequence>
<keyword evidence="3" id="KW-1185">Reference proteome</keyword>
<dbReference type="GO" id="GO:0003723">
    <property type="term" value="F:RNA binding"/>
    <property type="evidence" value="ECO:0007669"/>
    <property type="project" value="TreeGrafter"/>
</dbReference>
<proteinExistence type="predicted"/>
<reference evidence="2 3" key="1">
    <citation type="submission" date="2024-05" db="EMBL/GenBank/DDBJ databases">
        <title>Haplotype-resolved chromosome-level genome assembly of Huyou (Citrus changshanensis).</title>
        <authorList>
            <person name="Miao C."/>
            <person name="Chen W."/>
            <person name="Wu Y."/>
            <person name="Wang L."/>
            <person name="Zhao S."/>
            <person name="Grierson D."/>
            <person name="Xu C."/>
            <person name="Chen K."/>
        </authorList>
    </citation>
    <scope>NUCLEOTIDE SEQUENCE [LARGE SCALE GENOMIC DNA]</scope>
    <source>
        <strain evidence="2">01-14</strain>
        <tissue evidence="2">Leaf</tissue>
    </source>
</reference>
<accession>A0AAP0LY75</accession>
<dbReference type="GO" id="GO:0005524">
    <property type="term" value="F:ATP binding"/>
    <property type="evidence" value="ECO:0007669"/>
    <property type="project" value="InterPro"/>
</dbReference>
<evidence type="ECO:0000256" key="1">
    <source>
        <dbReference type="ARBA" id="ARBA00022490"/>
    </source>
</evidence>
<dbReference type="EMBL" id="JBCGBO010000007">
    <property type="protein sequence ID" value="KAK9187825.1"/>
    <property type="molecule type" value="Genomic_DNA"/>
</dbReference>